<keyword evidence="9" id="KW-1185">Reference proteome</keyword>
<sequence>MKKPTIAPNILQLFHVAIFGCLLFGTSSFGRLLVDERFESKLTAAPMQMVLLTQKDYIQFLRWELPVPNIEEFTFCLWMRSDNLTYPHSILSYSKNERERLVRAWISAQGRSVHLEIGGSEVFRQTISLKENRWYHVCQSWENREGRFAMWLNGRIKAQGYAVKTVQHVIPSGGDIVLGQEYTDFDKGLEEGIEGAVLGFNFLLKSAFEVERPPPPPVQTLSRAIIPYEIPRFVVTRSPSIRISKLGRYYENQTRYSLRSEHPIISKTSSAPFPLGQQLVRQSYVRCELGRGSPRIGGSLMLISWSRTPVRVFGGATLKNARNDCGNF</sequence>
<keyword evidence="4" id="KW-1015">Disulfide bond</keyword>
<evidence type="ECO:0000256" key="4">
    <source>
        <dbReference type="ARBA" id="ARBA00023157"/>
    </source>
</evidence>
<keyword evidence="3" id="KW-0106">Calcium</keyword>
<gene>
    <name evidence="8" type="ORF">KPH14_005063</name>
</gene>
<evidence type="ECO:0000256" key="3">
    <source>
        <dbReference type="ARBA" id="ARBA00022837"/>
    </source>
</evidence>
<accession>A0AAD9VPJ5</accession>
<dbReference type="InterPro" id="IPR051360">
    <property type="entry name" value="Neuronal_Pentraxin_Related"/>
</dbReference>
<dbReference type="Gene3D" id="2.60.120.200">
    <property type="match status" value="1"/>
</dbReference>
<evidence type="ECO:0000313" key="9">
    <source>
        <dbReference type="Proteomes" id="UP001258017"/>
    </source>
</evidence>
<dbReference type="PROSITE" id="PS51828">
    <property type="entry name" value="PTX_2"/>
    <property type="match status" value="1"/>
</dbReference>
<evidence type="ECO:0000259" key="7">
    <source>
        <dbReference type="PROSITE" id="PS51828"/>
    </source>
</evidence>
<comment type="cofactor">
    <cofactor evidence="1">
        <name>Ca(2+)</name>
        <dbReference type="ChEBI" id="CHEBI:29108"/>
    </cofactor>
</comment>
<dbReference type="GO" id="GO:0046872">
    <property type="term" value="F:metal ion binding"/>
    <property type="evidence" value="ECO:0007669"/>
    <property type="project" value="UniProtKB-KW"/>
</dbReference>
<comment type="caution">
    <text evidence="8">The sequence shown here is derived from an EMBL/GenBank/DDBJ whole genome shotgun (WGS) entry which is preliminary data.</text>
</comment>
<dbReference type="PANTHER" id="PTHR19277:SF125">
    <property type="entry name" value="B6"/>
    <property type="match status" value="1"/>
</dbReference>
<keyword evidence="5" id="KW-0325">Glycoprotein</keyword>
<feature type="domain" description="Pentraxin (PTX)" evidence="7">
    <location>
        <begin position="43"/>
        <end position="243"/>
    </location>
</feature>
<evidence type="ECO:0000256" key="1">
    <source>
        <dbReference type="ARBA" id="ARBA00001913"/>
    </source>
</evidence>
<evidence type="ECO:0000256" key="6">
    <source>
        <dbReference type="PROSITE-ProRule" id="PRU01172"/>
    </source>
</evidence>
<proteinExistence type="predicted"/>
<dbReference type="InterPro" id="IPR001759">
    <property type="entry name" value="PTX_dom"/>
</dbReference>
<dbReference type="PRINTS" id="PR00895">
    <property type="entry name" value="PENTAXIN"/>
</dbReference>
<organism evidence="8 9">
    <name type="scientific">Odynerus spinipes</name>
    <dbReference type="NCBI Taxonomy" id="1348599"/>
    <lineage>
        <taxon>Eukaryota</taxon>
        <taxon>Metazoa</taxon>
        <taxon>Ecdysozoa</taxon>
        <taxon>Arthropoda</taxon>
        <taxon>Hexapoda</taxon>
        <taxon>Insecta</taxon>
        <taxon>Pterygota</taxon>
        <taxon>Neoptera</taxon>
        <taxon>Endopterygota</taxon>
        <taxon>Hymenoptera</taxon>
        <taxon>Apocrita</taxon>
        <taxon>Aculeata</taxon>
        <taxon>Vespoidea</taxon>
        <taxon>Vespidae</taxon>
        <taxon>Eumeninae</taxon>
        <taxon>Odynerus</taxon>
    </lineage>
</organism>
<dbReference type="Pfam" id="PF00354">
    <property type="entry name" value="Pentaxin"/>
    <property type="match status" value="1"/>
</dbReference>
<dbReference type="EMBL" id="JAIFRP010000039">
    <property type="protein sequence ID" value="KAK2581375.1"/>
    <property type="molecule type" value="Genomic_DNA"/>
</dbReference>
<dbReference type="InterPro" id="IPR013320">
    <property type="entry name" value="ConA-like_dom_sf"/>
</dbReference>
<name>A0AAD9VPJ5_9HYME</name>
<dbReference type="SMART" id="SM00159">
    <property type="entry name" value="PTX"/>
    <property type="match status" value="1"/>
</dbReference>
<comment type="caution">
    <text evidence="6">Lacks conserved residue(s) required for the propagation of feature annotation.</text>
</comment>
<dbReference type="PANTHER" id="PTHR19277">
    <property type="entry name" value="PENTRAXIN"/>
    <property type="match status" value="1"/>
</dbReference>
<keyword evidence="2" id="KW-0479">Metal-binding</keyword>
<evidence type="ECO:0000256" key="2">
    <source>
        <dbReference type="ARBA" id="ARBA00022723"/>
    </source>
</evidence>
<dbReference type="SUPFAM" id="SSF49899">
    <property type="entry name" value="Concanavalin A-like lectins/glucanases"/>
    <property type="match status" value="1"/>
</dbReference>
<protein>
    <recommendedName>
        <fullName evidence="7">Pentraxin (PTX) domain-containing protein</fullName>
    </recommendedName>
</protein>
<evidence type="ECO:0000313" key="8">
    <source>
        <dbReference type="EMBL" id="KAK2581375.1"/>
    </source>
</evidence>
<dbReference type="Proteomes" id="UP001258017">
    <property type="component" value="Unassembled WGS sequence"/>
</dbReference>
<reference evidence="8" key="2">
    <citation type="journal article" date="2023" name="Commun. Biol.">
        <title>Intrasexual cuticular hydrocarbon dimorphism in a wasp sheds light on hydrocarbon biosynthesis genes in Hymenoptera.</title>
        <authorList>
            <person name="Moris V.C."/>
            <person name="Podsiadlowski L."/>
            <person name="Martin S."/>
            <person name="Oeyen J.P."/>
            <person name="Donath A."/>
            <person name="Petersen M."/>
            <person name="Wilbrandt J."/>
            <person name="Misof B."/>
            <person name="Liedtke D."/>
            <person name="Thamm M."/>
            <person name="Scheiner R."/>
            <person name="Schmitt T."/>
            <person name="Niehuis O."/>
        </authorList>
    </citation>
    <scope>NUCLEOTIDE SEQUENCE</scope>
    <source>
        <strain evidence="8">GBR_01_08_01A</strain>
    </source>
</reference>
<reference evidence="8" key="1">
    <citation type="submission" date="2021-08" db="EMBL/GenBank/DDBJ databases">
        <authorList>
            <person name="Misof B."/>
            <person name="Oliver O."/>
            <person name="Podsiadlowski L."/>
            <person name="Donath A."/>
            <person name="Peters R."/>
            <person name="Mayer C."/>
            <person name="Rust J."/>
            <person name="Gunkel S."/>
            <person name="Lesny P."/>
            <person name="Martin S."/>
            <person name="Oeyen J.P."/>
            <person name="Petersen M."/>
            <person name="Panagiotis P."/>
            <person name="Wilbrandt J."/>
            <person name="Tanja T."/>
        </authorList>
    </citation>
    <scope>NUCLEOTIDE SEQUENCE</scope>
    <source>
        <strain evidence="8">GBR_01_08_01A</strain>
        <tissue evidence="8">Thorax + abdomen</tissue>
    </source>
</reference>
<dbReference type="AlphaFoldDB" id="A0AAD9VPJ5"/>
<dbReference type="PROSITE" id="PS51257">
    <property type="entry name" value="PROKAR_LIPOPROTEIN"/>
    <property type="match status" value="1"/>
</dbReference>
<evidence type="ECO:0000256" key="5">
    <source>
        <dbReference type="ARBA" id="ARBA00023180"/>
    </source>
</evidence>